<evidence type="ECO:0000313" key="2">
    <source>
        <dbReference type="Proteomes" id="UP000276133"/>
    </source>
</evidence>
<proteinExistence type="predicted"/>
<protein>
    <submittedName>
        <fullName evidence="1">Uncharacterized protein</fullName>
    </submittedName>
</protein>
<dbReference type="Proteomes" id="UP000276133">
    <property type="component" value="Unassembled WGS sequence"/>
</dbReference>
<accession>A0A3M7TAE9</accession>
<dbReference type="AlphaFoldDB" id="A0A3M7TAE9"/>
<sequence>MRSICLMLSIVTNHELNNHNNFAHFVQKPQVVQQRQTKMTRRMIKLKALDNIYQIQCQSPKLVLASGFTLSTSFKKSNKLFLNCVWFRIELLNMAVG</sequence>
<reference evidence="1 2" key="1">
    <citation type="journal article" date="2018" name="Sci. Rep.">
        <title>Genomic signatures of local adaptation to the degree of environmental predictability in rotifers.</title>
        <authorList>
            <person name="Franch-Gras L."/>
            <person name="Hahn C."/>
            <person name="Garcia-Roger E.M."/>
            <person name="Carmona M.J."/>
            <person name="Serra M."/>
            <person name="Gomez A."/>
        </authorList>
    </citation>
    <scope>NUCLEOTIDE SEQUENCE [LARGE SCALE GENOMIC DNA]</scope>
    <source>
        <strain evidence="1">HYR1</strain>
    </source>
</reference>
<organism evidence="1 2">
    <name type="scientific">Brachionus plicatilis</name>
    <name type="common">Marine rotifer</name>
    <name type="synonym">Brachionus muelleri</name>
    <dbReference type="NCBI Taxonomy" id="10195"/>
    <lineage>
        <taxon>Eukaryota</taxon>
        <taxon>Metazoa</taxon>
        <taxon>Spiralia</taxon>
        <taxon>Gnathifera</taxon>
        <taxon>Rotifera</taxon>
        <taxon>Eurotatoria</taxon>
        <taxon>Monogononta</taxon>
        <taxon>Pseudotrocha</taxon>
        <taxon>Ploima</taxon>
        <taxon>Brachionidae</taxon>
        <taxon>Brachionus</taxon>
    </lineage>
</organism>
<comment type="caution">
    <text evidence="1">The sequence shown here is derived from an EMBL/GenBank/DDBJ whole genome shotgun (WGS) entry which is preliminary data.</text>
</comment>
<gene>
    <name evidence="1" type="ORF">BpHYR1_052258</name>
</gene>
<dbReference type="EMBL" id="REGN01000043">
    <property type="protein sequence ID" value="RNA44969.1"/>
    <property type="molecule type" value="Genomic_DNA"/>
</dbReference>
<name>A0A3M7TAE9_BRAPC</name>
<evidence type="ECO:0000313" key="1">
    <source>
        <dbReference type="EMBL" id="RNA44969.1"/>
    </source>
</evidence>
<keyword evidence="2" id="KW-1185">Reference proteome</keyword>